<proteinExistence type="predicted"/>
<comment type="caution">
    <text evidence="1">The sequence shown here is derived from an EMBL/GenBank/DDBJ whole genome shotgun (WGS) entry which is preliminary data.</text>
</comment>
<sequence>MLFGRWEDVNDAAAHGELTTPFNQLRTDVGGLGQPSHQRFEGDLISHRDRDLFQFAKTAHEWLQDGADRSDDHPDSALFRMAKAAENAQPFAYGVAARAQALVRKRLPGWKERNLTGRYEGAERSNQVDGFAPSCRCQKERSLGGQHPGQEWVDGWRRGDLITGGHTDHRQGLRQARLSGQQRKEFDQVRRGWLVHFTFLGSTKAPNS</sequence>
<protein>
    <submittedName>
        <fullName evidence="1">Uncharacterized protein</fullName>
    </submittedName>
</protein>
<organism evidence="1">
    <name type="scientific">mine drainage metagenome</name>
    <dbReference type="NCBI Taxonomy" id="410659"/>
    <lineage>
        <taxon>unclassified sequences</taxon>
        <taxon>metagenomes</taxon>
        <taxon>ecological metagenomes</taxon>
    </lineage>
</organism>
<dbReference type="EMBL" id="MLJW01002484">
    <property type="protein sequence ID" value="OIQ74512.1"/>
    <property type="molecule type" value="Genomic_DNA"/>
</dbReference>
<evidence type="ECO:0000313" key="1">
    <source>
        <dbReference type="EMBL" id="OIQ74512.1"/>
    </source>
</evidence>
<accession>A0A1J5PUI3</accession>
<reference evidence="1" key="1">
    <citation type="submission" date="2016-10" db="EMBL/GenBank/DDBJ databases">
        <title>Sequence of Gallionella enrichment culture.</title>
        <authorList>
            <person name="Poehlein A."/>
            <person name="Muehling M."/>
            <person name="Daniel R."/>
        </authorList>
    </citation>
    <scope>NUCLEOTIDE SEQUENCE</scope>
</reference>
<name>A0A1J5PUI3_9ZZZZ</name>
<gene>
    <name evidence="1" type="ORF">GALL_438350</name>
</gene>
<dbReference type="AlphaFoldDB" id="A0A1J5PUI3"/>